<evidence type="ECO:0000256" key="2">
    <source>
        <dbReference type="ARBA" id="ARBA00022630"/>
    </source>
</evidence>
<dbReference type="InterPro" id="IPR035587">
    <property type="entry name" value="DUS-like_FMN-bd"/>
</dbReference>
<dbReference type="Gene3D" id="3.20.20.70">
    <property type="entry name" value="Aldolase class I"/>
    <property type="match status" value="1"/>
</dbReference>
<sequence length="538" mass="60036">MEARNEGKQKIFEIFKEFMTGITKLEELGNAANNFLLRFQQGLSILQRPPIVTSSKLIENIIKKNETRRLKSYIEAGCINIHDAAQSTRALRTSLSGLSDHLIKAQCLLRELERLADEAGLGMETAAQVDKESSDELVTCDEETTTLPFPEVTEYATLIAVVYSMMKQNYAMQEKIVRSLSFKSSSGELETYTLMWAFFVAAFDVATKMMDYQNKLVLAPMVRVGTLSFRMLAAEYGADITYGEEIIDHKLVKCERRINVASGTIEFVEKGTENLVFSTCDEERNRVVFQLGTSDAVRALKASEIVCNDVAAVDINMGCPKAFSIQGGMGAALLSKPELIHDILATLKRNLDVPVTCKIRLLKSPADTVELARRIEKLGVPALAVHGRKVADRPRDPAKWDEIADVVAALSIPVIANGDVLEYGDFSRIKAATGAASVMVARGAMWNASIFSPKGKSHWEDVKKKYLRKSILWNDDVKSTKYTIKEMIAHHSCLELPEGKSISKADTLEDLAQLYELEDYYWTVKNIRPLTHDLNYVL</sequence>
<dbReference type="CDD" id="cd02801">
    <property type="entry name" value="DUS_like_FMN"/>
    <property type="match status" value="1"/>
</dbReference>
<evidence type="ECO:0000256" key="3">
    <source>
        <dbReference type="ARBA" id="ARBA00022643"/>
    </source>
</evidence>
<organism evidence="8 9">
    <name type="scientific">Arabis nemorensis</name>
    <dbReference type="NCBI Taxonomy" id="586526"/>
    <lineage>
        <taxon>Eukaryota</taxon>
        <taxon>Viridiplantae</taxon>
        <taxon>Streptophyta</taxon>
        <taxon>Embryophyta</taxon>
        <taxon>Tracheophyta</taxon>
        <taxon>Spermatophyta</taxon>
        <taxon>Magnoliopsida</taxon>
        <taxon>eudicotyledons</taxon>
        <taxon>Gunneridae</taxon>
        <taxon>Pentapetalae</taxon>
        <taxon>rosids</taxon>
        <taxon>malvids</taxon>
        <taxon>Brassicales</taxon>
        <taxon>Brassicaceae</taxon>
        <taxon>Arabideae</taxon>
        <taxon>Arabis</taxon>
    </lineage>
</organism>
<gene>
    <name evidence="8" type="ORF">ANE_LOCUS9794</name>
</gene>
<dbReference type="Proteomes" id="UP000489600">
    <property type="component" value="Unassembled WGS sequence"/>
</dbReference>
<dbReference type="SUPFAM" id="SSF51395">
    <property type="entry name" value="FMN-linked oxidoreductases"/>
    <property type="match status" value="1"/>
</dbReference>
<keyword evidence="4" id="KW-0819">tRNA processing</keyword>
<protein>
    <submittedName>
        <fullName evidence="8">Uncharacterized protein</fullName>
    </submittedName>
</protein>
<dbReference type="GO" id="GO:0050660">
    <property type="term" value="F:flavin adenine dinucleotide binding"/>
    <property type="evidence" value="ECO:0007669"/>
    <property type="project" value="InterPro"/>
</dbReference>
<comment type="cofactor">
    <cofactor evidence="1">
        <name>FMN</name>
        <dbReference type="ChEBI" id="CHEBI:58210"/>
    </cofactor>
</comment>
<dbReference type="PROSITE" id="PS01136">
    <property type="entry name" value="UPF0034"/>
    <property type="match status" value="1"/>
</dbReference>
<comment type="caution">
    <text evidence="8">The sequence shown here is derived from an EMBL/GenBank/DDBJ whole genome shotgun (WGS) entry which is preliminary data.</text>
</comment>
<dbReference type="EMBL" id="CABITT030000003">
    <property type="protein sequence ID" value="VVA99349.1"/>
    <property type="molecule type" value="Genomic_DNA"/>
</dbReference>
<reference evidence="8" key="1">
    <citation type="submission" date="2019-07" db="EMBL/GenBank/DDBJ databases">
        <authorList>
            <person name="Dittberner H."/>
        </authorList>
    </citation>
    <scope>NUCLEOTIDE SEQUENCE [LARGE SCALE GENOMIC DNA]</scope>
</reference>
<keyword evidence="3" id="KW-0288">FMN</keyword>
<dbReference type="GO" id="GO:0017150">
    <property type="term" value="F:tRNA dihydrouridine synthase activity"/>
    <property type="evidence" value="ECO:0007669"/>
    <property type="project" value="InterPro"/>
</dbReference>
<proteinExistence type="predicted"/>
<dbReference type="InterPro" id="IPR018517">
    <property type="entry name" value="tRNA_hU_synthase_CS"/>
</dbReference>
<evidence type="ECO:0000256" key="5">
    <source>
        <dbReference type="ARBA" id="ARBA00023002"/>
    </source>
</evidence>
<keyword evidence="5" id="KW-0560">Oxidoreductase</keyword>
<evidence type="ECO:0000256" key="1">
    <source>
        <dbReference type="ARBA" id="ARBA00001917"/>
    </source>
</evidence>
<evidence type="ECO:0000256" key="4">
    <source>
        <dbReference type="ARBA" id="ARBA00022694"/>
    </source>
</evidence>
<dbReference type="PANTHER" id="PTHR45936">
    <property type="entry name" value="TRNA-DIHYDROURIDINE(20) SYNTHASE [NAD(P)+]-LIKE"/>
    <property type="match status" value="1"/>
</dbReference>
<dbReference type="Pfam" id="PF01207">
    <property type="entry name" value="Dus"/>
    <property type="match status" value="1"/>
</dbReference>
<dbReference type="OrthoDB" id="10262250at2759"/>
<dbReference type="InterPro" id="IPR013785">
    <property type="entry name" value="Aldolase_TIM"/>
</dbReference>
<evidence type="ECO:0000259" key="7">
    <source>
        <dbReference type="Pfam" id="PF25071"/>
    </source>
</evidence>
<dbReference type="InterPro" id="IPR052582">
    <property type="entry name" value="tRNA-DUS-like"/>
</dbReference>
<evidence type="ECO:0000313" key="9">
    <source>
        <dbReference type="Proteomes" id="UP000489600"/>
    </source>
</evidence>
<dbReference type="GO" id="GO:0005737">
    <property type="term" value="C:cytoplasm"/>
    <property type="evidence" value="ECO:0007669"/>
    <property type="project" value="TreeGrafter"/>
</dbReference>
<accession>A0A565BCM4</accession>
<keyword evidence="9" id="KW-1185">Reference proteome</keyword>
<feature type="domain" description="DUS-like FMN-binding" evidence="6">
    <location>
        <begin position="218"/>
        <end position="465"/>
    </location>
</feature>
<evidence type="ECO:0000259" key="6">
    <source>
        <dbReference type="Pfam" id="PF01207"/>
    </source>
</evidence>
<evidence type="ECO:0000313" key="8">
    <source>
        <dbReference type="EMBL" id="VVA99349.1"/>
    </source>
</evidence>
<name>A0A565BCM4_9BRAS</name>
<keyword evidence="2" id="KW-0285">Flavoprotein</keyword>
<feature type="domain" description="DUF7795" evidence="7">
    <location>
        <begin position="7"/>
        <end position="126"/>
    </location>
</feature>
<dbReference type="PANTHER" id="PTHR45936:SF1">
    <property type="entry name" value="TRNA-DIHYDROURIDINE(20) SYNTHASE [NAD(P)+]-LIKE"/>
    <property type="match status" value="1"/>
</dbReference>
<dbReference type="InterPro" id="IPR056697">
    <property type="entry name" value="DUF7795"/>
</dbReference>
<dbReference type="AlphaFoldDB" id="A0A565BCM4"/>
<dbReference type="Pfam" id="PF25071">
    <property type="entry name" value="DUF7795"/>
    <property type="match status" value="1"/>
</dbReference>